<dbReference type="OrthoDB" id="9802241at2"/>
<dbReference type="InterPro" id="IPR022644">
    <property type="entry name" value="De-COase2_N"/>
</dbReference>
<protein>
    <submittedName>
        <fullName evidence="4">Diaminopimelate decarboxylase</fullName>
    </submittedName>
</protein>
<evidence type="ECO:0000313" key="4">
    <source>
        <dbReference type="EMBL" id="QOY38684.2"/>
    </source>
</evidence>
<dbReference type="GO" id="GO:0009089">
    <property type="term" value="P:lysine biosynthetic process via diaminopimelate"/>
    <property type="evidence" value="ECO:0007669"/>
    <property type="project" value="TreeGrafter"/>
</dbReference>
<proteinExistence type="predicted"/>
<organism evidence="4 5">
    <name type="scientific">Anaerobacillus isosaccharinicus</name>
    <dbReference type="NCBI Taxonomy" id="1532552"/>
    <lineage>
        <taxon>Bacteria</taxon>
        <taxon>Bacillati</taxon>
        <taxon>Bacillota</taxon>
        <taxon>Bacilli</taxon>
        <taxon>Bacillales</taxon>
        <taxon>Bacillaceae</taxon>
        <taxon>Anaerobacillus</taxon>
    </lineage>
</organism>
<dbReference type="GO" id="GO:0008836">
    <property type="term" value="F:diaminopimelate decarboxylase activity"/>
    <property type="evidence" value="ECO:0007669"/>
    <property type="project" value="TreeGrafter"/>
</dbReference>
<evidence type="ECO:0000256" key="1">
    <source>
        <dbReference type="ARBA" id="ARBA00001933"/>
    </source>
</evidence>
<dbReference type="Proteomes" id="UP000180175">
    <property type="component" value="Chromosome"/>
</dbReference>
<dbReference type="PANTHER" id="PTHR43727">
    <property type="entry name" value="DIAMINOPIMELATE DECARBOXYLASE"/>
    <property type="match status" value="1"/>
</dbReference>
<evidence type="ECO:0000256" key="3">
    <source>
        <dbReference type="PIRSR" id="PIRSR600183-50"/>
    </source>
</evidence>
<dbReference type="InterPro" id="IPR029066">
    <property type="entry name" value="PLP-binding_barrel"/>
</dbReference>
<dbReference type="KEGG" id="aia:AWH56_019655"/>
<dbReference type="InterPro" id="IPR000183">
    <property type="entry name" value="Orn/DAP/Arg_de-COase"/>
</dbReference>
<name>A0A7S7LCT8_9BACI</name>
<dbReference type="PANTHER" id="PTHR43727:SF2">
    <property type="entry name" value="GROUP IV DECARBOXYLASE"/>
    <property type="match status" value="1"/>
</dbReference>
<dbReference type="Gene3D" id="3.20.20.10">
    <property type="entry name" value="Alanine racemase"/>
    <property type="match status" value="1"/>
</dbReference>
<dbReference type="InterPro" id="IPR009006">
    <property type="entry name" value="Ala_racemase/Decarboxylase_C"/>
</dbReference>
<reference evidence="4 5" key="1">
    <citation type="journal article" date="2017" name="Genome Announc.">
        <title>Draft Genome Sequences of Four Alkaliphilic Bacteria Belonging to the Anaerobacillus Genus.</title>
        <authorList>
            <person name="Bassil N.M."/>
            <person name="Lloyd J.R."/>
        </authorList>
    </citation>
    <scope>NUCLEOTIDE SEQUENCE [LARGE SCALE GENOMIC DNA]</scope>
    <source>
        <strain evidence="4 5">NB2006</strain>
    </source>
</reference>
<reference evidence="4 5" key="2">
    <citation type="journal article" date="2019" name="Int. J. Syst. Evol. Microbiol.">
        <title>Anaerobacillus isosaccharinicus sp. nov., an alkaliphilic bacterium which degrades isosaccharinic acid.</title>
        <authorList>
            <person name="Bassil N.M."/>
            <person name="Lloyd J.R."/>
        </authorList>
    </citation>
    <scope>NUCLEOTIDE SEQUENCE [LARGE SCALE GENOMIC DNA]</scope>
    <source>
        <strain evidence="4 5">NB2006</strain>
    </source>
</reference>
<dbReference type="Pfam" id="PF02784">
    <property type="entry name" value="Orn_Arg_deC_N"/>
    <property type="match status" value="1"/>
</dbReference>
<evidence type="ECO:0000256" key="2">
    <source>
        <dbReference type="ARBA" id="ARBA00022898"/>
    </source>
</evidence>
<gene>
    <name evidence="4" type="ORF">AWH56_019655</name>
</gene>
<dbReference type="EMBL" id="CP063356">
    <property type="protein sequence ID" value="QOY38684.2"/>
    <property type="molecule type" value="Genomic_DNA"/>
</dbReference>
<comment type="cofactor">
    <cofactor evidence="1 3">
        <name>pyridoxal 5'-phosphate</name>
        <dbReference type="ChEBI" id="CHEBI:597326"/>
    </cofactor>
</comment>
<evidence type="ECO:0000313" key="5">
    <source>
        <dbReference type="Proteomes" id="UP000180175"/>
    </source>
</evidence>
<dbReference type="AlphaFoldDB" id="A0A7S7LCT8"/>
<dbReference type="Gene3D" id="2.40.37.10">
    <property type="entry name" value="Lyase, Ornithine Decarboxylase, Chain A, domain 1"/>
    <property type="match status" value="1"/>
</dbReference>
<dbReference type="SUPFAM" id="SSF51419">
    <property type="entry name" value="PLP-binding barrel"/>
    <property type="match status" value="1"/>
</dbReference>
<sequence length="428" mass="49062">MGNMIEENAARQIFNYSTIKKLDEENGSSFYLLNIDQLRTNFKKIEKAFKSRYENFIIGYSYKTNYVPYLCKELSKFGAYAEVVSRLEYDLALKIGQESNKIILNGPLKTSEDIEKALNNESIINLDSMYEIEFVREYSQQHPNKEIKVGLRVNFDLSENGESPLVEGHEISRFGICVENGDLQHVVEQLKAVSNIQIVGLHGHFSTSNRKVATFRRITEQLCQLAKEHFPTTIEYIDIGGGIFGEVPKSLIENAPTFDDYAEAVCKIMKREFDHYDYKPALILEPGISMVANCFTFTAKVIATKKINDQQFVLVDGSVHNIKPTLHKKNLPMKLVSKDHTKEKVKDTFQIVGYTCLEKDYLARDVQGQLPQPGDYFIFDNVGAYTIVLNPPFIKERPAIVAYDNDEIIVVRKKETISEFFNEDIYKF</sequence>
<dbReference type="SUPFAM" id="SSF50621">
    <property type="entry name" value="Alanine racemase C-terminal domain-like"/>
    <property type="match status" value="1"/>
</dbReference>
<keyword evidence="2 3" id="KW-0663">Pyridoxal phosphate</keyword>
<keyword evidence="5" id="KW-1185">Reference proteome</keyword>
<accession>A0A7S7LCT8</accession>
<dbReference type="PRINTS" id="PR01179">
    <property type="entry name" value="ODADCRBXLASE"/>
</dbReference>